<keyword evidence="3" id="KW-1185">Reference proteome</keyword>
<evidence type="ECO:0000256" key="1">
    <source>
        <dbReference type="SAM" id="MobiDB-lite"/>
    </source>
</evidence>
<gene>
    <name evidence="4" type="primary">LOC101857531</name>
</gene>
<evidence type="ECO:0000313" key="3">
    <source>
        <dbReference type="Proteomes" id="UP000694888"/>
    </source>
</evidence>
<feature type="compositionally biased region" description="Basic residues" evidence="1">
    <location>
        <begin position="20"/>
        <end position="37"/>
    </location>
</feature>
<feature type="domain" description="Ras/Rap GTPase-activating protein SynGAP-like PH" evidence="2">
    <location>
        <begin position="135"/>
        <end position="189"/>
    </location>
</feature>
<feature type="compositionally biased region" description="Polar residues" evidence="1">
    <location>
        <begin position="167"/>
        <end position="180"/>
    </location>
</feature>
<accession>A0ABM0K9S5</accession>
<protein>
    <submittedName>
        <fullName evidence="4">Leucine-zipper-like transcriptional regulator 1 homolog</fullName>
    </submittedName>
</protein>
<organism evidence="3 4">
    <name type="scientific">Aplysia californica</name>
    <name type="common">California sea hare</name>
    <dbReference type="NCBI Taxonomy" id="6500"/>
    <lineage>
        <taxon>Eukaryota</taxon>
        <taxon>Metazoa</taxon>
        <taxon>Spiralia</taxon>
        <taxon>Lophotrochozoa</taxon>
        <taxon>Mollusca</taxon>
        <taxon>Gastropoda</taxon>
        <taxon>Heterobranchia</taxon>
        <taxon>Euthyneura</taxon>
        <taxon>Tectipleura</taxon>
        <taxon>Aplysiida</taxon>
        <taxon>Aplysioidea</taxon>
        <taxon>Aplysiidae</taxon>
        <taxon>Aplysia</taxon>
    </lineage>
</organism>
<dbReference type="Proteomes" id="UP000694888">
    <property type="component" value="Unplaced"/>
</dbReference>
<evidence type="ECO:0000259" key="2">
    <source>
        <dbReference type="Pfam" id="PF25321"/>
    </source>
</evidence>
<sequence>MAPRPLLCACFRWCRECGGRGRRRKSRRLIPSSRRKGGGGGGAGGGGGGVGGGCTSREEEDDDDYSDEEEGQEEEEEDTDSVVARYSAFDSPLFRRPGIDLDALDSSLERVDGGERRGSLPLVSTFTDSMDSVSTTSRLANFFSKKGFKTNLKRTKSATKLDRKRSSPNLAENNDTSSLMGSLKRTMSLGRLTRKKHGKGGAKGGGDPYGTPPSGRSPAFLSPDPASSTSSSRLPTPHASPA</sequence>
<proteinExistence type="predicted"/>
<dbReference type="GeneID" id="101857531"/>
<evidence type="ECO:0000313" key="4">
    <source>
        <dbReference type="RefSeq" id="XP_005112341.2"/>
    </source>
</evidence>
<feature type="compositionally biased region" description="Gly residues" evidence="1">
    <location>
        <begin position="38"/>
        <end position="54"/>
    </location>
</feature>
<feature type="compositionally biased region" description="Low complexity" evidence="1">
    <location>
        <begin position="221"/>
        <end position="242"/>
    </location>
</feature>
<feature type="non-terminal residue" evidence="4">
    <location>
        <position position="242"/>
    </location>
</feature>
<feature type="region of interest" description="Disordered" evidence="1">
    <location>
        <begin position="153"/>
        <end position="242"/>
    </location>
</feature>
<reference evidence="4" key="1">
    <citation type="submission" date="2025-08" db="UniProtKB">
        <authorList>
            <consortium name="RefSeq"/>
        </authorList>
    </citation>
    <scope>IDENTIFICATION</scope>
</reference>
<feature type="compositionally biased region" description="Acidic residues" evidence="1">
    <location>
        <begin position="58"/>
        <end position="80"/>
    </location>
</feature>
<dbReference type="Pfam" id="PF25321">
    <property type="entry name" value="PH_RASGAP"/>
    <property type="match status" value="1"/>
</dbReference>
<feature type="region of interest" description="Disordered" evidence="1">
    <location>
        <begin position="19"/>
        <end position="82"/>
    </location>
</feature>
<name>A0ABM0K9S5_APLCA</name>
<dbReference type="InterPro" id="IPR057606">
    <property type="entry name" value="SynGAP1-like_PH"/>
</dbReference>
<dbReference type="RefSeq" id="XP_005112341.2">
    <property type="nucleotide sequence ID" value="XM_005112284.3"/>
</dbReference>